<evidence type="ECO:0000313" key="21">
    <source>
        <dbReference type="Proteomes" id="UP000234271"/>
    </source>
</evidence>
<evidence type="ECO:0000256" key="11">
    <source>
        <dbReference type="ARBA" id="ARBA00022989"/>
    </source>
</evidence>
<dbReference type="OrthoDB" id="9810730at2"/>
<evidence type="ECO:0000256" key="4">
    <source>
        <dbReference type="ARBA" id="ARBA00022475"/>
    </source>
</evidence>
<dbReference type="PANTHER" id="PTHR45339">
    <property type="entry name" value="HYBRID SIGNAL TRANSDUCTION HISTIDINE KINASE J"/>
    <property type="match status" value="1"/>
</dbReference>
<evidence type="ECO:0000259" key="17">
    <source>
        <dbReference type="PROSITE" id="PS50109"/>
    </source>
</evidence>
<evidence type="ECO:0000256" key="6">
    <source>
        <dbReference type="ARBA" id="ARBA00022679"/>
    </source>
</evidence>
<dbReference type="SUPFAM" id="SSF52172">
    <property type="entry name" value="CheY-like"/>
    <property type="match status" value="1"/>
</dbReference>
<feature type="transmembrane region" description="Helical" evidence="16">
    <location>
        <begin position="296"/>
        <end position="313"/>
    </location>
</feature>
<feature type="domain" description="Response regulatory" evidence="18">
    <location>
        <begin position="758"/>
        <end position="874"/>
    </location>
</feature>
<keyword evidence="13 16" id="KW-0472">Membrane</keyword>
<dbReference type="CDD" id="cd16922">
    <property type="entry name" value="HATPase_EvgS-ArcB-TorS-like"/>
    <property type="match status" value="1"/>
</dbReference>
<keyword evidence="11 16" id="KW-1133">Transmembrane helix</keyword>
<dbReference type="CDD" id="cd17546">
    <property type="entry name" value="REC_hyHK_CKI1_RcsC-like"/>
    <property type="match status" value="1"/>
</dbReference>
<organism evidence="20 21">
    <name type="scientific">Beggiatoa leptomitoformis</name>
    <dbReference type="NCBI Taxonomy" id="288004"/>
    <lineage>
        <taxon>Bacteria</taxon>
        <taxon>Pseudomonadati</taxon>
        <taxon>Pseudomonadota</taxon>
        <taxon>Gammaproteobacteria</taxon>
        <taxon>Thiotrichales</taxon>
        <taxon>Thiotrichaceae</taxon>
        <taxon>Beggiatoa</taxon>
    </lineage>
</organism>
<feature type="domain" description="PAC" evidence="19">
    <location>
        <begin position="428"/>
        <end position="481"/>
    </location>
</feature>
<evidence type="ECO:0000256" key="13">
    <source>
        <dbReference type="ARBA" id="ARBA00023136"/>
    </source>
</evidence>
<keyword evidence="14" id="KW-0131">Cell cycle</keyword>
<keyword evidence="9" id="KW-0418">Kinase</keyword>
<dbReference type="SMART" id="SM00448">
    <property type="entry name" value="REC"/>
    <property type="match status" value="1"/>
</dbReference>
<evidence type="ECO:0000256" key="3">
    <source>
        <dbReference type="ARBA" id="ARBA00012438"/>
    </source>
</evidence>
<dbReference type="InterPro" id="IPR000014">
    <property type="entry name" value="PAS"/>
</dbReference>
<dbReference type="SMART" id="SM00388">
    <property type="entry name" value="HisKA"/>
    <property type="match status" value="1"/>
</dbReference>
<dbReference type="PROSITE" id="PS50109">
    <property type="entry name" value="HIS_KIN"/>
    <property type="match status" value="1"/>
</dbReference>
<dbReference type="Pfam" id="PF00512">
    <property type="entry name" value="HisKA"/>
    <property type="match status" value="1"/>
</dbReference>
<dbReference type="CDD" id="cd00082">
    <property type="entry name" value="HisKA"/>
    <property type="match status" value="1"/>
</dbReference>
<dbReference type="GO" id="GO:0005886">
    <property type="term" value="C:plasma membrane"/>
    <property type="evidence" value="ECO:0007669"/>
    <property type="project" value="UniProtKB-SubCell"/>
</dbReference>
<evidence type="ECO:0000256" key="16">
    <source>
        <dbReference type="SAM" id="Phobius"/>
    </source>
</evidence>
<keyword evidence="6" id="KW-0808">Transferase</keyword>
<comment type="catalytic activity">
    <reaction evidence="1">
        <text>ATP + protein L-histidine = ADP + protein N-phospho-L-histidine.</text>
        <dbReference type="EC" id="2.7.13.3"/>
    </reaction>
</comment>
<dbReference type="SUPFAM" id="SSF103190">
    <property type="entry name" value="Sensory domain-like"/>
    <property type="match status" value="2"/>
</dbReference>
<evidence type="ECO:0000313" key="20">
    <source>
        <dbReference type="EMBL" id="AUI67666.1"/>
    </source>
</evidence>
<dbReference type="AlphaFoldDB" id="A0A2N9YB17"/>
<dbReference type="PANTHER" id="PTHR45339:SF1">
    <property type="entry name" value="HYBRID SIGNAL TRANSDUCTION HISTIDINE KINASE J"/>
    <property type="match status" value="1"/>
</dbReference>
<dbReference type="RefSeq" id="WP_062149140.1">
    <property type="nucleotide sequence ID" value="NZ_CP012373.2"/>
</dbReference>
<dbReference type="GO" id="GO:0000155">
    <property type="term" value="F:phosphorelay sensor kinase activity"/>
    <property type="evidence" value="ECO:0007669"/>
    <property type="project" value="InterPro"/>
</dbReference>
<dbReference type="SMART" id="SM00387">
    <property type="entry name" value="HATPase_c"/>
    <property type="match status" value="1"/>
</dbReference>
<dbReference type="InterPro" id="IPR029151">
    <property type="entry name" value="Sensor-like_sf"/>
</dbReference>
<sequence>MNHFFQRYIGRHQFVLTVLLFMLVPLGIALFFSYRIAHDSLLNAGIAKANSDSTRTNYELHKQLAHVSNDLLILTYLTPLQNALDTTVDAPENHEIYEELTRIFLITLNSKQHYQQLRYIDATGREKVRVAYQAGQLLTFDTRTLLNQITEDFFVQASQLPAGNIAYSPVHLRRDSGRISIPITPIMQLSTPLYNSKQQFSGVLVLDVLANTLFSNEMDKDSQTYIVNQAGFYLTHPSQINTYGFEYGKTPTANIDFPLLSQYIENKKLQTFTQWDEKRHDVVTFNKFFVDTEHKYYWLMITTLAGETIFAPLYTMQAIISAIIISIFFILAIRTVLITQIYSRFEKQLFAQERLLRLVINSIPHHIAWKDVHGRFLGCNQNFVDFVGLQHPEQLLQRTDYDLPISKTVNPDIVRLSDERVMQSNLPSYHLTDIIHLPNGQEIWVENNKIPLHDARGRVIGILTMTEDITQRKQAEMTLQNAKEVAERANKAKSQFLASMSHELRTPLNGILGYAQLLRQNRELSPKQIEGLSVIQRSGEHLLTLINDILDLAKVEAGRFELQLGEIRLNQFLSDLNDLFSMRAAQKGIAFFYTMTTHLPEMVRGDEKRLRQILINLLGNAIKFTEQGERVNLSVGYVERDETSTEPADALQKIRFLITDTGIGIPQPYLEKIFIPFQQVDNEVHRRMNANEGTGLGLTISRTLVEMMGGCLHVNSIVGQGSQFWFDIALPALTHDSLQSSPPVSYQQIIGYQEQTYSILIIEDSLESSQILLNLLAPLGFMISEASNGIDGFEKAMEIHPDVILIDLLMPEMDGFALTRRLRAFPLFKDTIIIAISASTFDYTQTASLSAGCNAFISKPIYIETLLDILQKKLNLTWVYNEQTSSNTDVRPSEIMLTIPLDIVENLYQLALTGKTKRVLNEIEKLAKENPELTPLLEKIRPLAKGFQNKKICDLLEFYRTLQSSHQANV</sequence>
<dbReference type="NCBIfam" id="TIGR00229">
    <property type="entry name" value="sensory_box"/>
    <property type="match status" value="1"/>
</dbReference>
<dbReference type="InterPro" id="IPR000700">
    <property type="entry name" value="PAS-assoc_C"/>
</dbReference>
<evidence type="ECO:0000256" key="9">
    <source>
        <dbReference type="ARBA" id="ARBA00022777"/>
    </source>
</evidence>
<evidence type="ECO:0000256" key="8">
    <source>
        <dbReference type="ARBA" id="ARBA00022741"/>
    </source>
</evidence>
<evidence type="ECO:0000256" key="15">
    <source>
        <dbReference type="PROSITE-ProRule" id="PRU00169"/>
    </source>
</evidence>
<keyword evidence="8" id="KW-0547">Nucleotide-binding</keyword>
<keyword evidence="7 16" id="KW-0812">Transmembrane</keyword>
<dbReference type="Pfam" id="PF02518">
    <property type="entry name" value="HATPase_c"/>
    <property type="match status" value="1"/>
</dbReference>
<keyword evidence="21" id="KW-1185">Reference proteome</keyword>
<evidence type="ECO:0000256" key="7">
    <source>
        <dbReference type="ARBA" id="ARBA00022692"/>
    </source>
</evidence>
<dbReference type="PROSITE" id="PS50113">
    <property type="entry name" value="PAC"/>
    <property type="match status" value="1"/>
</dbReference>
<dbReference type="Proteomes" id="UP000234271">
    <property type="component" value="Chromosome"/>
</dbReference>
<dbReference type="InterPro" id="IPR003661">
    <property type="entry name" value="HisK_dim/P_dom"/>
</dbReference>
<dbReference type="FunFam" id="1.10.287.130:FF:000038">
    <property type="entry name" value="Sensory transduction histidine kinase"/>
    <property type="match status" value="1"/>
</dbReference>
<dbReference type="Pfam" id="PF08448">
    <property type="entry name" value="PAS_4"/>
    <property type="match status" value="1"/>
</dbReference>
<dbReference type="SUPFAM" id="SSF55874">
    <property type="entry name" value="ATPase domain of HSP90 chaperone/DNA topoisomerase II/histidine kinase"/>
    <property type="match status" value="1"/>
</dbReference>
<dbReference type="EC" id="2.7.13.3" evidence="3"/>
<reference evidence="21" key="1">
    <citation type="submission" date="2016-12" db="EMBL/GenBank/DDBJ databases">
        <title>Complete Genome Sequence of Beggiatoa leptomitiformis D-401.</title>
        <authorList>
            <person name="Fomenkov A."/>
            <person name="Vincze T."/>
            <person name="Grabovich M."/>
            <person name="Anton B.P."/>
            <person name="Dubinina G."/>
            <person name="Orlova M."/>
            <person name="Belousova E."/>
            <person name="Roberts R.J."/>
        </authorList>
    </citation>
    <scope>NUCLEOTIDE SEQUENCE [LARGE SCALE GENOMIC DNA]</scope>
    <source>
        <strain evidence="21">D-401</strain>
    </source>
</reference>
<evidence type="ECO:0000256" key="14">
    <source>
        <dbReference type="ARBA" id="ARBA00023306"/>
    </source>
</evidence>
<feature type="transmembrane region" description="Helical" evidence="16">
    <location>
        <begin position="319"/>
        <end position="337"/>
    </location>
</feature>
<name>A0A2N9YB17_9GAMM</name>
<keyword evidence="5 15" id="KW-0597">Phosphoprotein</keyword>
<dbReference type="InterPro" id="IPR011006">
    <property type="entry name" value="CheY-like_superfamily"/>
</dbReference>
<dbReference type="InterPro" id="IPR013656">
    <property type="entry name" value="PAS_4"/>
</dbReference>
<dbReference type="SUPFAM" id="SSF47384">
    <property type="entry name" value="Homodimeric domain of signal transducing histidine kinase"/>
    <property type="match status" value="1"/>
</dbReference>
<keyword evidence="4" id="KW-1003">Cell membrane</keyword>
<dbReference type="InterPro" id="IPR005467">
    <property type="entry name" value="His_kinase_dom"/>
</dbReference>
<evidence type="ECO:0000256" key="5">
    <source>
        <dbReference type="ARBA" id="ARBA00022553"/>
    </source>
</evidence>
<dbReference type="Gene3D" id="3.30.450.20">
    <property type="entry name" value="PAS domain"/>
    <property type="match status" value="2"/>
</dbReference>
<dbReference type="InterPro" id="IPR003594">
    <property type="entry name" value="HATPase_dom"/>
</dbReference>
<dbReference type="Gene3D" id="3.30.565.10">
    <property type="entry name" value="Histidine kinase-like ATPase, C-terminal domain"/>
    <property type="match status" value="1"/>
</dbReference>
<evidence type="ECO:0000259" key="19">
    <source>
        <dbReference type="PROSITE" id="PS50113"/>
    </source>
</evidence>
<dbReference type="Gene3D" id="3.40.50.2300">
    <property type="match status" value="1"/>
</dbReference>
<dbReference type="Gene3D" id="1.10.287.130">
    <property type="match status" value="1"/>
</dbReference>
<dbReference type="InterPro" id="IPR048760">
    <property type="entry name" value="VP0354-like_sensor_dom"/>
</dbReference>
<dbReference type="FunFam" id="3.30.565.10:FF:000010">
    <property type="entry name" value="Sensor histidine kinase RcsC"/>
    <property type="match status" value="1"/>
</dbReference>
<feature type="transmembrane region" description="Helical" evidence="16">
    <location>
        <begin position="12"/>
        <end position="32"/>
    </location>
</feature>
<dbReference type="CDD" id="cd00130">
    <property type="entry name" value="PAS"/>
    <property type="match status" value="1"/>
</dbReference>
<keyword evidence="10" id="KW-0067">ATP-binding</keyword>
<dbReference type="GO" id="GO:0005524">
    <property type="term" value="F:ATP binding"/>
    <property type="evidence" value="ECO:0007669"/>
    <property type="project" value="UniProtKB-KW"/>
</dbReference>
<evidence type="ECO:0000256" key="2">
    <source>
        <dbReference type="ARBA" id="ARBA00004651"/>
    </source>
</evidence>
<evidence type="ECO:0000256" key="1">
    <source>
        <dbReference type="ARBA" id="ARBA00000085"/>
    </source>
</evidence>
<evidence type="ECO:0000256" key="10">
    <source>
        <dbReference type="ARBA" id="ARBA00022840"/>
    </source>
</evidence>
<dbReference type="PROSITE" id="PS50110">
    <property type="entry name" value="RESPONSE_REGULATORY"/>
    <property type="match status" value="1"/>
</dbReference>
<dbReference type="Pfam" id="PF21623">
    <property type="entry name" value="HK_sensor_dom_bact"/>
    <property type="match status" value="1"/>
</dbReference>
<dbReference type="SUPFAM" id="SSF55785">
    <property type="entry name" value="PYP-like sensor domain (PAS domain)"/>
    <property type="match status" value="1"/>
</dbReference>
<dbReference type="InterPro" id="IPR001789">
    <property type="entry name" value="Sig_transdc_resp-reg_receiver"/>
</dbReference>
<dbReference type="InterPro" id="IPR004358">
    <property type="entry name" value="Sig_transdc_His_kin-like_C"/>
</dbReference>
<gene>
    <name evidence="20" type="ORF">BLE401_02445</name>
</gene>
<keyword evidence="12" id="KW-0902">Two-component regulatory system</keyword>
<proteinExistence type="predicted"/>
<protein>
    <recommendedName>
        <fullName evidence="3">histidine kinase</fullName>
        <ecNumber evidence="3">2.7.13.3</ecNumber>
    </recommendedName>
</protein>
<dbReference type="InterPro" id="IPR035965">
    <property type="entry name" value="PAS-like_dom_sf"/>
</dbReference>
<accession>A0A2N9YB17</accession>
<dbReference type="Pfam" id="PF00072">
    <property type="entry name" value="Response_reg"/>
    <property type="match status" value="1"/>
</dbReference>
<evidence type="ECO:0000256" key="12">
    <source>
        <dbReference type="ARBA" id="ARBA00023012"/>
    </source>
</evidence>
<dbReference type="PRINTS" id="PR00344">
    <property type="entry name" value="BCTRLSENSOR"/>
</dbReference>
<feature type="modified residue" description="4-aspartylphosphate" evidence="15">
    <location>
        <position position="807"/>
    </location>
</feature>
<dbReference type="EMBL" id="CP018889">
    <property type="protein sequence ID" value="AUI67666.1"/>
    <property type="molecule type" value="Genomic_DNA"/>
</dbReference>
<dbReference type="InterPro" id="IPR036890">
    <property type="entry name" value="HATPase_C_sf"/>
</dbReference>
<comment type="subcellular location">
    <subcellularLocation>
        <location evidence="2">Cell membrane</location>
        <topology evidence="2">Multi-pass membrane protein</topology>
    </subcellularLocation>
</comment>
<dbReference type="InterPro" id="IPR036097">
    <property type="entry name" value="HisK_dim/P_sf"/>
</dbReference>
<evidence type="ECO:0000259" key="18">
    <source>
        <dbReference type="PROSITE" id="PS50110"/>
    </source>
</evidence>
<dbReference type="CDD" id="cd18773">
    <property type="entry name" value="PDC1_HK_sensor"/>
    <property type="match status" value="1"/>
</dbReference>
<feature type="domain" description="Histidine kinase" evidence="17">
    <location>
        <begin position="499"/>
        <end position="732"/>
    </location>
</feature>